<feature type="compositionally biased region" description="Basic and acidic residues" evidence="1">
    <location>
        <begin position="1"/>
        <end position="11"/>
    </location>
</feature>
<evidence type="ECO:0000256" key="1">
    <source>
        <dbReference type="SAM" id="MobiDB-lite"/>
    </source>
</evidence>
<dbReference type="EMBL" id="CAEZWJ010000003">
    <property type="protein sequence ID" value="CAB4644481.1"/>
    <property type="molecule type" value="Genomic_DNA"/>
</dbReference>
<accession>A0A6J6K3V1</accession>
<name>A0A6J6K3V1_9ZZZZ</name>
<sequence>MGRTCKPESSGRRVAPVSSTRVGRGAGRCVSDEYSGSYPPRRVSGSVPGA</sequence>
<dbReference type="AlphaFoldDB" id="A0A6J6K3V1"/>
<organism evidence="2">
    <name type="scientific">freshwater metagenome</name>
    <dbReference type="NCBI Taxonomy" id="449393"/>
    <lineage>
        <taxon>unclassified sequences</taxon>
        <taxon>metagenomes</taxon>
        <taxon>ecological metagenomes</taxon>
    </lineage>
</organism>
<protein>
    <submittedName>
        <fullName evidence="2">Unannotated protein</fullName>
    </submittedName>
</protein>
<reference evidence="2" key="1">
    <citation type="submission" date="2020-05" db="EMBL/GenBank/DDBJ databases">
        <authorList>
            <person name="Chiriac C."/>
            <person name="Salcher M."/>
            <person name="Ghai R."/>
            <person name="Kavagutti S V."/>
        </authorList>
    </citation>
    <scope>NUCLEOTIDE SEQUENCE</scope>
</reference>
<gene>
    <name evidence="2" type="ORF">UFOPK2214_00136</name>
</gene>
<proteinExistence type="predicted"/>
<feature type="region of interest" description="Disordered" evidence="1">
    <location>
        <begin position="1"/>
        <end position="50"/>
    </location>
</feature>
<evidence type="ECO:0000313" key="2">
    <source>
        <dbReference type="EMBL" id="CAB4644481.1"/>
    </source>
</evidence>